<dbReference type="Pfam" id="PF12350">
    <property type="entry name" value="CTK3_C"/>
    <property type="match status" value="1"/>
</dbReference>
<dbReference type="InterPro" id="IPR024637">
    <property type="entry name" value="Ctk3_C"/>
</dbReference>
<dbReference type="RefSeq" id="XP_020078747.1">
    <property type="nucleotide sequence ID" value="XM_020222659.1"/>
</dbReference>
<dbReference type="Gene3D" id="1.25.40.90">
    <property type="match status" value="1"/>
</dbReference>
<dbReference type="AlphaFoldDB" id="A0A1E4RQX0"/>
<feature type="domain" description="CID" evidence="1">
    <location>
        <begin position="2"/>
        <end position="160"/>
    </location>
</feature>
<dbReference type="OrthoDB" id="21266at2759"/>
<dbReference type="Proteomes" id="UP000095085">
    <property type="component" value="Unassembled WGS sequence"/>
</dbReference>
<dbReference type="InterPro" id="IPR006569">
    <property type="entry name" value="CID_dom"/>
</dbReference>
<dbReference type="GO" id="GO:0070692">
    <property type="term" value="C:CTDK-1 complex"/>
    <property type="evidence" value="ECO:0007669"/>
    <property type="project" value="InterPro"/>
</dbReference>
<dbReference type="PANTHER" id="PTHR28291">
    <property type="entry name" value="CTD KINASE SUBUNIT GAMMA"/>
    <property type="match status" value="1"/>
</dbReference>
<dbReference type="STRING" id="984485.A0A1E4RQX0"/>
<evidence type="ECO:0000313" key="3">
    <source>
        <dbReference type="Proteomes" id="UP000095085"/>
    </source>
</evidence>
<reference evidence="3" key="1">
    <citation type="submission" date="2016-05" db="EMBL/GenBank/DDBJ databases">
        <title>Comparative genomics of biotechnologically important yeasts.</title>
        <authorList>
            <consortium name="DOE Joint Genome Institute"/>
            <person name="Riley R."/>
            <person name="Haridas S."/>
            <person name="Wolfe K.H."/>
            <person name="Lopes M.R."/>
            <person name="Hittinger C.T."/>
            <person name="Goker M."/>
            <person name="Salamov A."/>
            <person name="Wisecaver J."/>
            <person name="Long T.M."/>
            <person name="Aerts A.L."/>
            <person name="Barry K."/>
            <person name="Choi C."/>
            <person name="Clum A."/>
            <person name="Coughlan A.Y."/>
            <person name="Deshpande S."/>
            <person name="Douglass A.P."/>
            <person name="Hanson S.J."/>
            <person name="Klenk H.-P."/>
            <person name="Labutti K."/>
            <person name="Lapidus A."/>
            <person name="Lindquist E."/>
            <person name="Lipzen A."/>
            <person name="Meier-Kolthoff J.P."/>
            <person name="Ohm R.A."/>
            <person name="Otillar R.P."/>
            <person name="Pangilinan J."/>
            <person name="Peng Y."/>
            <person name="Rokas A."/>
            <person name="Rosa C.A."/>
            <person name="Scheuner C."/>
            <person name="Sibirny A.A."/>
            <person name="Slot J.C."/>
            <person name="Stielow J.B."/>
            <person name="Sun H."/>
            <person name="Kurtzman C.P."/>
            <person name="Blackwell M."/>
            <person name="Grigoriev I.V."/>
            <person name="Jeffries T.W."/>
        </authorList>
    </citation>
    <scope>NUCLEOTIDE SEQUENCE [LARGE SCALE GENOMIC DNA]</scope>
    <source>
        <strain evidence="3">NRRL Y-1933</strain>
    </source>
</reference>
<dbReference type="PROSITE" id="PS51391">
    <property type="entry name" value="CID"/>
    <property type="match status" value="1"/>
</dbReference>
<dbReference type="EMBL" id="KV454538">
    <property type="protein sequence ID" value="ODV69680.1"/>
    <property type="molecule type" value="Genomic_DNA"/>
</dbReference>
<name>A0A1E4RQX0_9ASCO</name>
<gene>
    <name evidence="2" type="ORF">HYPBUDRAFT_164288</name>
</gene>
<proteinExistence type="predicted"/>
<dbReference type="GO" id="GO:0032786">
    <property type="term" value="P:positive regulation of DNA-templated transcription, elongation"/>
    <property type="evidence" value="ECO:0007669"/>
    <property type="project" value="InterPro"/>
</dbReference>
<sequence length="312" mass="36585">MDSFEASTKLNQILRSLTPSLQNLTRAAHFALKNAESEDYLFHSIIDSINDDAVELNTKSTIFQFIEVLIHESTAVSEQPKSHYNYPYIHSVKNSLPRILLKVLPGSNITSLHNIYTSLKNISKTFKIDYDDYELKYNSIQNQFNADDLKNLDLNIPYPEVELEDEPSNNIDPLILTWELLIKKKKQSQYERLRLLKHGEYLDAPLEEDELFNVRINKPNTKPPTTKPDTNLLTKKQILMRMEDDRETYKRSKETLWTVNRPKDSNFVSEDEFLVHYWNKINPMDEDEDKALLDTFDELNNMIATSYKDKQF</sequence>
<accession>A0A1E4RQX0</accession>
<evidence type="ECO:0000313" key="2">
    <source>
        <dbReference type="EMBL" id="ODV69680.1"/>
    </source>
</evidence>
<keyword evidence="3" id="KW-1185">Reference proteome</keyword>
<dbReference type="GeneID" id="30997208"/>
<dbReference type="InterPro" id="IPR042326">
    <property type="entry name" value="Ctk3"/>
</dbReference>
<evidence type="ECO:0000259" key="1">
    <source>
        <dbReference type="PROSITE" id="PS51391"/>
    </source>
</evidence>
<protein>
    <recommendedName>
        <fullName evidence="1">CID domain-containing protein</fullName>
    </recommendedName>
</protein>
<dbReference type="InterPro" id="IPR008942">
    <property type="entry name" value="ENTH_VHS"/>
</dbReference>
<dbReference type="Pfam" id="PF12243">
    <property type="entry name" value="CTK3"/>
    <property type="match status" value="1"/>
</dbReference>
<dbReference type="InterPro" id="IPR024638">
    <property type="entry name" value="Ctk3_N"/>
</dbReference>
<dbReference type="PANTHER" id="PTHR28291:SF1">
    <property type="entry name" value="CTD KINASE SUBUNIT GAMMA"/>
    <property type="match status" value="1"/>
</dbReference>
<dbReference type="GO" id="GO:0045943">
    <property type="term" value="P:positive regulation of transcription by RNA polymerase I"/>
    <property type="evidence" value="ECO:0007669"/>
    <property type="project" value="TreeGrafter"/>
</dbReference>
<organism evidence="2 3">
    <name type="scientific">Hyphopichia burtonii NRRL Y-1933</name>
    <dbReference type="NCBI Taxonomy" id="984485"/>
    <lineage>
        <taxon>Eukaryota</taxon>
        <taxon>Fungi</taxon>
        <taxon>Dikarya</taxon>
        <taxon>Ascomycota</taxon>
        <taxon>Saccharomycotina</taxon>
        <taxon>Pichiomycetes</taxon>
        <taxon>Debaryomycetaceae</taxon>
        <taxon>Hyphopichia</taxon>
    </lineage>
</organism>